<feature type="domain" description="YjeF C-terminal" evidence="20">
    <location>
        <begin position="223"/>
        <end position="493"/>
    </location>
</feature>
<comment type="similarity">
    <text evidence="18">Belongs to the NnrE/AIBP family.</text>
</comment>
<comment type="catalytic activity">
    <reaction evidence="2 18 19">
        <text>(6R)-NADPHX = (6S)-NADPHX</text>
        <dbReference type="Rhea" id="RHEA:32227"/>
        <dbReference type="ChEBI" id="CHEBI:64076"/>
        <dbReference type="ChEBI" id="CHEBI:64077"/>
        <dbReference type="EC" id="5.1.99.6"/>
    </reaction>
</comment>
<feature type="binding site" evidence="18">
    <location>
        <position position="161"/>
    </location>
    <ligand>
        <name>K(+)</name>
        <dbReference type="ChEBI" id="CHEBI:29103"/>
    </ligand>
</feature>
<keyword evidence="9 18" id="KW-0630">Potassium</keyword>
<evidence type="ECO:0000256" key="1">
    <source>
        <dbReference type="ARBA" id="ARBA00000013"/>
    </source>
</evidence>
<dbReference type="Pfam" id="PF03853">
    <property type="entry name" value="YjeF_N"/>
    <property type="match status" value="1"/>
</dbReference>
<evidence type="ECO:0000256" key="4">
    <source>
        <dbReference type="ARBA" id="ARBA00009524"/>
    </source>
</evidence>
<keyword evidence="11 18" id="KW-0413">Isomerase</keyword>
<feature type="binding site" evidence="18">
    <location>
        <begin position="60"/>
        <end position="64"/>
    </location>
    <ligand>
        <name>(6S)-NADPHX</name>
        <dbReference type="ChEBI" id="CHEBI:64076"/>
    </ligand>
</feature>
<dbReference type="EC" id="5.1.99.6" evidence="19"/>
<dbReference type="PIRSF" id="PIRSF017184">
    <property type="entry name" value="Nnr"/>
    <property type="match status" value="1"/>
</dbReference>
<comment type="catalytic activity">
    <reaction evidence="1 18 19">
        <text>(6R)-NADHX = (6S)-NADHX</text>
        <dbReference type="Rhea" id="RHEA:32215"/>
        <dbReference type="ChEBI" id="CHEBI:64074"/>
        <dbReference type="ChEBI" id="CHEBI:64075"/>
        <dbReference type="EC" id="5.1.99.6"/>
    </reaction>
</comment>
<dbReference type="SUPFAM" id="SSF64153">
    <property type="entry name" value="YjeF N-terminal domain-like"/>
    <property type="match status" value="1"/>
</dbReference>
<dbReference type="RefSeq" id="WP_173768664.1">
    <property type="nucleotide sequence ID" value="NZ_CP048836.1"/>
</dbReference>
<dbReference type="PROSITE" id="PS51385">
    <property type="entry name" value="YJEF_N"/>
    <property type="match status" value="1"/>
</dbReference>
<evidence type="ECO:0000256" key="14">
    <source>
        <dbReference type="ARBA" id="ARBA00025153"/>
    </source>
</evidence>
<reference evidence="22 23" key="1">
    <citation type="submission" date="2020-02" db="EMBL/GenBank/DDBJ databases">
        <title>Nitrogenibacter mangrovi gen. nov., sp. nov. isolated from mangrove sediment, a denitrifying betaproteobacterium.</title>
        <authorList>
            <person name="Liao H."/>
            <person name="Tian Y."/>
        </authorList>
    </citation>
    <scope>NUCLEOTIDE SEQUENCE [LARGE SCALE GENOMIC DNA]</scope>
    <source>
        <strain evidence="22 23">M9-3-2</strain>
    </source>
</reference>
<evidence type="ECO:0000256" key="18">
    <source>
        <dbReference type="HAMAP-Rule" id="MF_01966"/>
    </source>
</evidence>
<protein>
    <recommendedName>
        <fullName evidence="19">Bifunctional NAD(P)H-hydrate repair enzyme</fullName>
    </recommendedName>
    <alternativeName>
        <fullName evidence="19">Nicotinamide nucleotide repair protein</fullName>
    </alternativeName>
    <domain>
        <recommendedName>
            <fullName evidence="19">ADP-dependent (S)-NAD(P)H-hydrate dehydratase</fullName>
            <ecNumber evidence="19">4.2.1.136</ecNumber>
        </recommendedName>
        <alternativeName>
            <fullName evidence="19">ADP-dependent NAD(P)HX dehydratase</fullName>
        </alternativeName>
    </domain>
    <domain>
        <recommendedName>
            <fullName evidence="19">NAD(P)H-hydrate epimerase</fullName>
            <ecNumber evidence="19">5.1.99.6</ecNumber>
        </recommendedName>
    </domain>
</protein>
<feature type="binding site" evidence="17">
    <location>
        <position position="366"/>
    </location>
    <ligand>
        <name>(6S)-NADPHX</name>
        <dbReference type="ChEBI" id="CHEBI:64076"/>
    </ligand>
</feature>
<dbReference type="InterPro" id="IPR036652">
    <property type="entry name" value="YjeF_N_dom_sf"/>
</dbReference>
<comment type="subunit">
    <text evidence="17">Homotetramer.</text>
</comment>
<dbReference type="Proteomes" id="UP000501991">
    <property type="component" value="Chromosome"/>
</dbReference>
<dbReference type="GO" id="GO:0052855">
    <property type="term" value="F:ADP-dependent NAD(P)H-hydrate dehydratase activity"/>
    <property type="evidence" value="ECO:0007669"/>
    <property type="project" value="UniProtKB-UniRule"/>
</dbReference>
<dbReference type="PANTHER" id="PTHR12592">
    <property type="entry name" value="ATP-DEPENDENT (S)-NAD(P)H-HYDRATE DEHYDRATASE FAMILY MEMBER"/>
    <property type="match status" value="1"/>
</dbReference>
<evidence type="ECO:0000256" key="7">
    <source>
        <dbReference type="ARBA" id="ARBA00022840"/>
    </source>
</evidence>
<evidence type="ECO:0000313" key="22">
    <source>
        <dbReference type="EMBL" id="QID19753.1"/>
    </source>
</evidence>
<proteinExistence type="inferred from homology"/>
<evidence type="ECO:0000256" key="16">
    <source>
        <dbReference type="ARBA" id="ARBA00049209"/>
    </source>
</evidence>
<evidence type="ECO:0000313" key="23">
    <source>
        <dbReference type="Proteomes" id="UP000501991"/>
    </source>
</evidence>
<dbReference type="AlphaFoldDB" id="A0A6C1B8P1"/>
<dbReference type="Gene3D" id="3.40.1190.20">
    <property type="match status" value="1"/>
</dbReference>
<dbReference type="InterPro" id="IPR017953">
    <property type="entry name" value="Carbohydrate_kinase_pred_CS"/>
</dbReference>
<keyword evidence="6 17" id="KW-0547">Nucleotide-binding</keyword>
<feature type="binding site" evidence="18">
    <location>
        <position position="125"/>
    </location>
    <ligand>
        <name>K(+)</name>
        <dbReference type="ChEBI" id="CHEBI:29103"/>
    </ligand>
</feature>
<feature type="binding site" evidence="18">
    <location>
        <position position="61"/>
    </location>
    <ligand>
        <name>K(+)</name>
        <dbReference type="ChEBI" id="CHEBI:29103"/>
    </ligand>
</feature>
<dbReference type="EMBL" id="CP048836">
    <property type="protein sequence ID" value="QID19753.1"/>
    <property type="molecule type" value="Genomic_DNA"/>
</dbReference>
<organism evidence="22 23">
    <name type="scientific">Nitrogeniibacter mangrovi</name>
    <dbReference type="NCBI Taxonomy" id="2016596"/>
    <lineage>
        <taxon>Bacteria</taxon>
        <taxon>Pseudomonadati</taxon>
        <taxon>Pseudomonadota</taxon>
        <taxon>Betaproteobacteria</taxon>
        <taxon>Rhodocyclales</taxon>
        <taxon>Zoogloeaceae</taxon>
        <taxon>Nitrogeniibacter</taxon>
    </lineage>
</organism>
<comment type="cofactor">
    <cofactor evidence="17">
        <name>Mg(2+)</name>
        <dbReference type="ChEBI" id="CHEBI:18420"/>
    </cofactor>
</comment>
<keyword evidence="23" id="KW-1185">Reference proteome</keyword>
<dbReference type="PROSITE" id="PS01050">
    <property type="entry name" value="YJEF_C_2"/>
    <property type="match status" value="1"/>
</dbReference>
<dbReference type="InterPro" id="IPR030677">
    <property type="entry name" value="Nnr"/>
</dbReference>
<comment type="function">
    <text evidence="17">Catalyzes the dehydration of the S-form of NAD(P)HX at the expense of ADP, which is converted to AMP. Together with NAD(P)HX epimerase, which catalyzes the epimerization of the S- and R-forms, the enzyme allows the repair of both epimers of NAD(P)HX, a damaged form of NAD(P)H that is a result of enzymatic or heat-dependent hydration.</text>
</comment>
<comment type="similarity">
    <text evidence="17">Belongs to the NnrD/CARKD family.</text>
</comment>
<accession>A0A6C1B8P1</accession>
<dbReference type="CDD" id="cd01171">
    <property type="entry name" value="YXKO-related"/>
    <property type="match status" value="1"/>
</dbReference>
<dbReference type="InterPro" id="IPR029056">
    <property type="entry name" value="Ribokinase-like"/>
</dbReference>
<evidence type="ECO:0000256" key="13">
    <source>
        <dbReference type="ARBA" id="ARBA00023268"/>
    </source>
</evidence>
<evidence type="ECO:0000256" key="3">
    <source>
        <dbReference type="ARBA" id="ARBA00006001"/>
    </source>
</evidence>
<dbReference type="InterPro" id="IPR004443">
    <property type="entry name" value="YjeF_N_dom"/>
</dbReference>
<keyword evidence="8 17" id="KW-0521">NADP</keyword>
<evidence type="ECO:0000256" key="11">
    <source>
        <dbReference type="ARBA" id="ARBA00023235"/>
    </source>
</evidence>
<evidence type="ECO:0000256" key="15">
    <source>
        <dbReference type="ARBA" id="ARBA00048238"/>
    </source>
</evidence>
<comment type="cofactor">
    <cofactor evidence="18 19">
        <name>K(+)</name>
        <dbReference type="ChEBI" id="CHEBI:29103"/>
    </cofactor>
    <text evidence="18 19">Binds 1 potassium ion per subunit.</text>
</comment>
<dbReference type="GO" id="GO:0046496">
    <property type="term" value="P:nicotinamide nucleotide metabolic process"/>
    <property type="evidence" value="ECO:0007669"/>
    <property type="project" value="UniProtKB-UniRule"/>
</dbReference>
<evidence type="ECO:0000256" key="6">
    <source>
        <dbReference type="ARBA" id="ARBA00022741"/>
    </source>
</evidence>
<evidence type="ECO:0000256" key="2">
    <source>
        <dbReference type="ARBA" id="ARBA00000909"/>
    </source>
</evidence>
<feature type="domain" description="YjeF N-terminal" evidence="21">
    <location>
        <begin position="14"/>
        <end position="215"/>
    </location>
</feature>
<dbReference type="HAMAP" id="MF_01966">
    <property type="entry name" value="NADHX_epimerase"/>
    <property type="match status" value="1"/>
</dbReference>
<comment type="similarity">
    <text evidence="4 19">In the C-terminal section; belongs to the NnrD/CARKD family.</text>
</comment>
<comment type="similarity">
    <text evidence="3 19">In the N-terminal section; belongs to the NnrE/AIBP family.</text>
</comment>
<dbReference type="PANTHER" id="PTHR12592:SF0">
    <property type="entry name" value="ATP-DEPENDENT (S)-NAD(P)H-HYDRATE DEHYDRATASE"/>
    <property type="match status" value="1"/>
</dbReference>
<evidence type="ECO:0000256" key="17">
    <source>
        <dbReference type="HAMAP-Rule" id="MF_01965"/>
    </source>
</evidence>
<comment type="function">
    <text evidence="14 19">Bifunctional enzyme that catalyzes the epimerization of the S- and R-forms of NAD(P)HX and the dehydration of the S-form of NAD(P)HX at the expense of ADP, which is converted to AMP. This allows the repair of both epimers of NAD(P)HX, a damaged form of NAD(P)H that is a result of enzymatic or heat-dependent hydration.</text>
</comment>
<gene>
    <name evidence="17" type="primary">nnrD</name>
    <name evidence="18" type="synonym">nnrE</name>
    <name evidence="22" type="ORF">G3580_07270</name>
</gene>
<dbReference type="KEGG" id="azq:G3580_07270"/>
<keyword evidence="13" id="KW-0511">Multifunctional enzyme</keyword>
<evidence type="ECO:0000259" key="20">
    <source>
        <dbReference type="PROSITE" id="PS51383"/>
    </source>
</evidence>
<comment type="catalytic activity">
    <reaction evidence="15 17 19">
        <text>(6S)-NADHX + ADP = AMP + phosphate + NADH + H(+)</text>
        <dbReference type="Rhea" id="RHEA:32223"/>
        <dbReference type="ChEBI" id="CHEBI:15378"/>
        <dbReference type="ChEBI" id="CHEBI:43474"/>
        <dbReference type="ChEBI" id="CHEBI:57945"/>
        <dbReference type="ChEBI" id="CHEBI:64074"/>
        <dbReference type="ChEBI" id="CHEBI:456215"/>
        <dbReference type="ChEBI" id="CHEBI:456216"/>
        <dbReference type="EC" id="4.2.1.136"/>
    </reaction>
</comment>
<evidence type="ECO:0000256" key="5">
    <source>
        <dbReference type="ARBA" id="ARBA00022723"/>
    </source>
</evidence>
<dbReference type="Pfam" id="PF01256">
    <property type="entry name" value="Carb_kinase"/>
    <property type="match status" value="1"/>
</dbReference>
<sequence>MHNCCQPIYPVAGIRTIEHAVMPTAQPPLMERAGRASAEEAVRLMIDRPGPLLIACGPGNNGGDGFVMARHFMQAGREVVVAFASNPDQLPVDAHKAYTAWTDAGGQTLSDLPAPPPGGWALVVDALFGIGLRRPIEGRYADWIRSLNALPGPRMSIDVPSGLCADTGRVLGIAFEATHTVTFIALKPGQLTLDGPDHCGEIVLKRLDLDANGQLPAQGWEVCTKLFMHALHPRKLNTHKGNFGDAVIVGGAPGMCGAALLAGRAALRVGAGRVFVGLLDDRGPAVDQVQPELMIRRAEHALADGNAIAIGPGLGRDAAASALLERALHSSATLVLDADALNLLGSDPRLAQQAREREAPMVLTPHPGEAARLLGISTDEIQADRLKSALALARHFDSHVVLKGCGSFIARPDGQWRINRTGNPGMASAGMGDVLTGLLGGLLAQGLNMDDAVAAGVHLHGAAADLLLTRGIGPIGMGAAELPDAVRQILNQWVATPHPPGRGGPAHP</sequence>
<dbReference type="NCBIfam" id="TIGR00197">
    <property type="entry name" value="yjeF_nterm"/>
    <property type="match status" value="1"/>
</dbReference>
<evidence type="ECO:0000256" key="19">
    <source>
        <dbReference type="PIRNR" id="PIRNR017184"/>
    </source>
</evidence>
<feature type="binding site" evidence="17">
    <location>
        <position position="258"/>
    </location>
    <ligand>
        <name>(6S)-NADPHX</name>
        <dbReference type="ChEBI" id="CHEBI:64076"/>
    </ligand>
</feature>
<keyword evidence="5 18" id="KW-0479">Metal-binding</keyword>
<dbReference type="SUPFAM" id="SSF53613">
    <property type="entry name" value="Ribokinase-like"/>
    <property type="match status" value="1"/>
</dbReference>
<feature type="binding site" evidence="18">
    <location>
        <begin position="129"/>
        <end position="135"/>
    </location>
    <ligand>
        <name>(6S)-NADPHX</name>
        <dbReference type="ChEBI" id="CHEBI:64076"/>
    </ligand>
</feature>
<feature type="binding site" evidence="18">
    <location>
        <position position="158"/>
    </location>
    <ligand>
        <name>(6S)-NADPHX</name>
        <dbReference type="ChEBI" id="CHEBI:64076"/>
    </ligand>
</feature>
<feature type="binding site" evidence="17">
    <location>
        <position position="313"/>
    </location>
    <ligand>
        <name>(6S)-NADPHX</name>
        <dbReference type="ChEBI" id="CHEBI:64076"/>
    </ligand>
</feature>
<evidence type="ECO:0000259" key="21">
    <source>
        <dbReference type="PROSITE" id="PS51385"/>
    </source>
</evidence>
<dbReference type="GO" id="GO:0046872">
    <property type="term" value="F:metal ion binding"/>
    <property type="evidence" value="ECO:0007669"/>
    <property type="project" value="UniProtKB-UniRule"/>
</dbReference>
<dbReference type="EC" id="4.2.1.136" evidence="19"/>
<dbReference type="PROSITE" id="PS01049">
    <property type="entry name" value="YJEF_C_1"/>
    <property type="match status" value="1"/>
</dbReference>
<keyword evidence="12 17" id="KW-0456">Lyase</keyword>
<dbReference type="PROSITE" id="PS51383">
    <property type="entry name" value="YJEF_C_3"/>
    <property type="match status" value="1"/>
</dbReference>
<dbReference type="GO" id="GO:0110051">
    <property type="term" value="P:metabolite repair"/>
    <property type="evidence" value="ECO:0007669"/>
    <property type="project" value="TreeGrafter"/>
</dbReference>
<comment type="function">
    <text evidence="18">Catalyzes the epimerization of the S- and R-forms of NAD(P)HX, a damaged form of NAD(P)H that is a result of enzymatic or heat-dependent hydration. This is a prerequisite for the S-specific NAD(P)H-hydrate dehydratase to allow the repair of both epimers of NAD(P)HX.</text>
</comment>
<evidence type="ECO:0000256" key="8">
    <source>
        <dbReference type="ARBA" id="ARBA00022857"/>
    </source>
</evidence>
<feature type="binding site" evidence="17">
    <location>
        <position position="433"/>
    </location>
    <ligand>
        <name>(6S)-NADPHX</name>
        <dbReference type="ChEBI" id="CHEBI:64076"/>
    </ligand>
</feature>
<keyword evidence="7 17" id="KW-0067">ATP-binding</keyword>
<name>A0A6C1B8P1_9RHOO</name>
<dbReference type="GO" id="GO:0005524">
    <property type="term" value="F:ATP binding"/>
    <property type="evidence" value="ECO:0007669"/>
    <property type="project" value="UniProtKB-UniRule"/>
</dbReference>
<feature type="binding site" evidence="17">
    <location>
        <position position="432"/>
    </location>
    <ligand>
        <name>AMP</name>
        <dbReference type="ChEBI" id="CHEBI:456215"/>
    </ligand>
</feature>
<comment type="catalytic activity">
    <reaction evidence="16 17 19">
        <text>(6S)-NADPHX + ADP = AMP + phosphate + NADPH + H(+)</text>
        <dbReference type="Rhea" id="RHEA:32235"/>
        <dbReference type="ChEBI" id="CHEBI:15378"/>
        <dbReference type="ChEBI" id="CHEBI:43474"/>
        <dbReference type="ChEBI" id="CHEBI:57783"/>
        <dbReference type="ChEBI" id="CHEBI:64076"/>
        <dbReference type="ChEBI" id="CHEBI:456215"/>
        <dbReference type="ChEBI" id="CHEBI:456216"/>
        <dbReference type="EC" id="4.2.1.136"/>
    </reaction>
</comment>
<dbReference type="NCBIfam" id="TIGR00196">
    <property type="entry name" value="yjeF_cterm"/>
    <property type="match status" value="1"/>
</dbReference>
<dbReference type="HAMAP" id="MF_01965">
    <property type="entry name" value="NADHX_dehydratase"/>
    <property type="match status" value="1"/>
</dbReference>
<dbReference type="Gene3D" id="3.40.50.10260">
    <property type="entry name" value="YjeF N-terminal domain"/>
    <property type="match status" value="1"/>
</dbReference>
<evidence type="ECO:0000256" key="12">
    <source>
        <dbReference type="ARBA" id="ARBA00023239"/>
    </source>
</evidence>
<evidence type="ECO:0000256" key="10">
    <source>
        <dbReference type="ARBA" id="ARBA00023027"/>
    </source>
</evidence>
<dbReference type="InterPro" id="IPR000631">
    <property type="entry name" value="CARKD"/>
</dbReference>
<evidence type="ECO:0000256" key="9">
    <source>
        <dbReference type="ARBA" id="ARBA00022958"/>
    </source>
</evidence>
<dbReference type="GO" id="GO:0052856">
    <property type="term" value="F:NAD(P)HX epimerase activity"/>
    <property type="evidence" value="ECO:0007669"/>
    <property type="project" value="UniProtKB-UniRule"/>
</dbReference>
<keyword evidence="10 17" id="KW-0520">NAD</keyword>
<feature type="binding site" evidence="18">
    <location>
        <position position="140"/>
    </location>
    <ligand>
        <name>(6S)-NADPHX</name>
        <dbReference type="ChEBI" id="CHEBI:64076"/>
    </ligand>
</feature>
<feature type="binding site" evidence="17">
    <location>
        <begin position="403"/>
        <end position="407"/>
    </location>
    <ligand>
        <name>AMP</name>
        <dbReference type="ChEBI" id="CHEBI:456215"/>
    </ligand>
</feature>